<dbReference type="Proteomes" id="UP000254504">
    <property type="component" value="Chromosome"/>
</dbReference>
<dbReference type="EMBL" id="PDKD01000010">
    <property type="protein sequence ID" value="RXJ91064.1"/>
    <property type="molecule type" value="Genomic_DNA"/>
</dbReference>
<dbReference type="PROSITE" id="PS51257">
    <property type="entry name" value="PROKAR_LIPOPROTEIN"/>
    <property type="match status" value="1"/>
</dbReference>
<reference evidence="2 4" key="2">
    <citation type="submission" date="2018-07" db="EMBL/GenBank/DDBJ databases">
        <title>Complete genome of the Arcobacter trophiarum type strain LMG 25534.</title>
        <authorList>
            <person name="Miller W.G."/>
            <person name="Yee E."/>
        </authorList>
    </citation>
    <scope>NUCLEOTIDE SEQUENCE [LARGE SCALE GENOMIC DNA]</scope>
    <source>
        <strain evidence="2 4">LMG 25534</strain>
    </source>
</reference>
<feature type="chain" id="PRO_5042253203" evidence="1">
    <location>
        <begin position="23"/>
        <end position="93"/>
    </location>
</feature>
<evidence type="ECO:0000256" key="1">
    <source>
        <dbReference type="SAM" id="SignalP"/>
    </source>
</evidence>
<sequence length="93" mass="10706">MKKIVIGTALALALLLSGCSENVNDKAKVEFKETMLSIKPENYFKEWTETKAMFEKKYGQDVNVWFEELKETNEWKALANKAKQKTVGKIPTY</sequence>
<gene>
    <name evidence="2" type="ORF">ATR_0736</name>
    <name evidence="3" type="ORF">CRU87_06650</name>
</gene>
<protein>
    <submittedName>
        <fullName evidence="2">Uncharacterized protein</fullName>
    </submittedName>
</protein>
<feature type="signal peptide" evidence="1">
    <location>
        <begin position="1"/>
        <end position="22"/>
    </location>
</feature>
<dbReference type="RefSeq" id="WP_115428132.1">
    <property type="nucleotide sequence ID" value="NZ_CP031367.1"/>
</dbReference>
<name>A0AAD0QKI4_9BACT</name>
<keyword evidence="5" id="KW-1185">Reference proteome</keyword>
<keyword evidence="1" id="KW-0732">Signal</keyword>
<evidence type="ECO:0000313" key="4">
    <source>
        <dbReference type="Proteomes" id="UP000254504"/>
    </source>
</evidence>
<evidence type="ECO:0000313" key="3">
    <source>
        <dbReference type="EMBL" id="RXJ91064.1"/>
    </source>
</evidence>
<evidence type="ECO:0000313" key="5">
    <source>
        <dbReference type="Proteomes" id="UP000289132"/>
    </source>
</evidence>
<dbReference type="EMBL" id="CP031367">
    <property type="protein sequence ID" value="AXK48605.1"/>
    <property type="molecule type" value="Genomic_DNA"/>
</dbReference>
<dbReference type="KEGG" id="atp:ATR_0736"/>
<reference evidence="3 5" key="1">
    <citation type="submission" date="2017-10" db="EMBL/GenBank/DDBJ databases">
        <title>Genomics of the genus Arcobacter.</title>
        <authorList>
            <person name="Perez-Cataluna A."/>
            <person name="Figueras M.J."/>
        </authorList>
    </citation>
    <scope>NUCLEOTIDE SEQUENCE [LARGE SCALE GENOMIC DNA]</scope>
    <source>
        <strain evidence="3 5">LMG 25534</strain>
    </source>
</reference>
<accession>A0AAD0QKI4</accession>
<dbReference type="Proteomes" id="UP000289132">
    <property type="component" value="Unassembled WGS sequence"/>
</dbReference>
<proteinExistence type="predicted"/>
<dbReference type="AlphaFoldDB" id="A0AAD0QKI4"/>
<organism evidence="2 4">
    <name type="scientific">Aliarcobacter trophiarum LMG 25534</name>
    <dbReference type="NCBI Taxonomy" id="1032241"/>
    <lineage>
        <taxon>Bacteria</taxon>
        <taxon>Pseudomonadati</taxon>
        <taxon>Campylobacterota</taxon>
        <taxon>Epsilonproteobacteria</taxon>
        <taxon>Campylobacterales</taxon>
        <taxon>Arcobacteraceae</taxon>
        <taxon>Aliarcobacter</taxon>
    </lineage>
</organism>
<evidence type="ECO:0000313" key="2">
    <source>
        <dbReference type="EMBL" id="AXK48605.1"/>
    </source>
</evidence>